<comment type="subcellular location">
    <subcellularLocation>
        <location evidence="1">Cell membrane</location>
        <topology evidence="1">Multi-pass membrane protein</topology>
    </subcellularLocation>
</comment>
<evidence type="ECO:0000256" key="3">
    <source>
        <dbReference type="ARBA" id="ARBA00022692"/>
    </source>
</evidence>
<dbReference type="KEGG" id="daer:H9K75_02380"/>
<dbReference type="Pfam" id="PF03788">
    <property type="entry name" value="LrgA"/>
    <property type="match status" value="1"/>
</dbReference>
<dbReference type="PANTHER" id="PTHR33931">
    <property type="entry name" value="HOLIN-LIKE PROTEIN CIDA-RELATED"/>
    <property type="match status" value="1"/>
</dbReference>
<evidence type="ECO:0000313" key="8">
    <source>
        <dbReference type="Proteomes" id="UP000516028"/>
    </source>
</evidence>
<feature type="transmembrane region" description="Helical" evidence="6">
    <location>
        <begin position="57"/>
        <end position="77"/>
    </location>
</feature>
<accession>A0A7H0GQ00</accession>
<evidence type="ECO:0000256" key="1">
    <source>
        <dbReference type="ARBA" id="ARBA00004651"/>
    </source>
</evidence>
<dbReference type="PANTHER" id="PTHR33931:SF2">
    <property type="entry name" value="HOLIN-LIKE PROTEIN CIDA"/>
    <property type="match status" value="1"/>
</dbReference>
<dbReference type="InterPro" id="IPR005538">
    <property type="entry name" value="LrgA/CidA"/>
</dbReference>
<dbReference type="AlphaFoldDB" id="A0A7H0GQ00"/>
<dbReference type="EMBL" id="CP060783">
    <property type="protein sequence ID" value="QNP50366.1"/>
    <property type="molecule type" value="Genomic_DNA"/>
</dbReference>
<sequence>MALSVAALVVFQLAGDFLVRALNLPVPGSLVGLVGLTVALVVLGRVPAALGKVSGGLLRNMMLMLAPAVVGLIDNFGRVREEWLPFLVAGVAGAVITLGVTAVILQHLLRRQAGQTDTGAHSEAAPTEGKA</sequence>
<keyword evidence="4 6" id="KW-1133">Transmembrane helix</keyword>
<reference evidence="7 8" key="1">
    <citation type="submission" date="2020-08" db="EMBL/GenBank/DDBJ databases">
        <title>Genome sequence of Diaphorobacter aerolatus KACC 16536T.</title>
        <authorList>
            <person name="Hyun D.-W."/>
            <person name="Bae J.-W."/>
        </authorList>
    </citation>
    <scope>NUCLEOTIDE SEQUENCE [LARGE SCALE GENOMIC DNA]</scope>
    <source>
        <strain evidence="7 8">KACC 16536</strain>
    </source>
</reference>
<proteinExistence type="predicted"/>
<keyword evidence="5 6" id="KW-0472">Membrane</keyword>
<evidence type="ECO:0000256" key="4">
    <source>
        <dbReference type="ARBA" id="ARBA00022989"/>
    </source>
</evidence>
<keyword evidence="3 6" id="KW-0812">Transmembrane</keyword>
<keyword evidence="8" id="KW-1185">Reference proteome</keyword>
<organism evidence="7 8">
    <name type="scientific">Diaphorobacter aerolatus</name>
    <dbReference type="NCBI Taxonomy" id="1288495"/>
    <lineage>
        <taxon>Bacteria</taxon>
        <taxon>Pseudomonadati</taxon>
        <taxon>Pseudomonadota</taxon>
        <taxon>Betaproteobacteria</taxon>
        <taxon>Burkholderiales</taxon>
        <taxon>Comamonadaceae</taxon>
        <taxon>Diaphorobacter</taxon>
    </lineage>
</organism>
<evidence type="ECO:0000256" key="5">
    <source>
        <dbReference type="ARBA" id="ARBA00023136"/>
    </source>
</evidence>
<evidence type="ECO:0000313" key="7">
    <source>
        <dbReference type="EMBL" id="QNP50366.1"/>
    </source>
</evidence>
<name>A0A7H0GQ00_9BURK</name>
<evidence type="ECO:0000256" key="2">
    <source>
        <dbReference type="ARBA" id="ARBA00022475"/>
    </source>
</evidence>
<gene>
    <name evidence="7" type="ORF">H9K75_02380</name>
</gene>
<dbReference type="Proteomes" id="UP000516028">
    <property type="component" value="Chromosome"/>
</dbReference>
<feature type="transmembrane region" description="Helical" evidence="6">
    <location>
        <begin position="83"/>
        <end position="105"/>
    </location>
</feature>
<keyword evidence="2" id="KW-1003">Cell membrane</keyword>
<dbReference type="GO" id="GO:0005886">
    <property type="term" value="C:plasma membrane"/>
    <property type="evidence" value="ECO:0007669"/>
    <property type="project" value="UniProtKB-SubCell"/>
</dbReference>
<protein>
    <submittedName>
        <fullName evidence="7">CidA/LrgA family protein</fullName>
    </submittedName>
</protein>
<feature type="transmembrane region" description="Helical" evidence="6">
    <location>
        <begin position="31"/>
        <end position="50"/>
    </location>
</feature>
<evidence type="ECO:0000256" key="6">
    <source>
        <dbReference type="SAM" id="Phobius"/>
    </source>
</evidence>